<dbReference type="Gene3D" id="1.20.5.170">
    <property type="match status" value="1"/>
</dbReference>
<accession>A0A814MSP3</accession>
<dbReference type="EMBL" id="CAJOBC010005003">
    <property type="protein sequence ID" value="CAF3848138.1"/>
    <property type="molecule type" value="Genomic_DNA"/>
</dbReference>
<evidence type="ECO:0000256" key="4">
    <source>
        <dbReference type="SAM" id="Coils"/>
    </source>
</evidence>
<dbReference type="PANTHER" id="PTHR23351:SF24">
    <property type="entry name" value="ACTIVATING TRANSCRIPTION FACTOR 3-RELATED"/>
    <property type="match status" value="1"/>
</dbReference>
<dbReference type="OrthoDB" id="10036928at2759"/>
<dbReference type="GO" id="GO:0000978">
    <property type="term" value="F:RNA polymerase II cis-regulatory region sequence-specific DNA binding"/>
    <property type="evidence" value="ECO:0007669"/>
    <property type="project" value="TreeGrafter"/>
</dbReference>
<dbReference type="Proteomes" id="UP000663829">
    <property type="component" value="Unassembled WGS sequence"/>
</dbReference>
<dbReference type="SMART" id="SM00338">
    <property type="entry name" value="BRLZ"/>
    <property type="match status" value="1"/>
</dbReference>
<name>A0A814MSP3_9BILA</name>
<evidence type="ECO:0000313" key="11">
    <source>
        <dbReference type="Proteomes" id="UP000663829"/>
    </source>
</evidence>
<evidence type="ECO:0000259" key="6">
    <source>
        <dbReference type="PROSITE" id="PS50217"/>
    </source>
</evidence>
<sequence length="413" mass="46883">MNQSNRTNSHIKTSHVHSVDLSVPFDLPITDAYSKVSSSIDPIKQIEQWLKSPSISPPPLKITQQPIIMPMNNDSSATSPTQNSAPSVPERRTDQQPLAKSHVRYGPITVNPRTKPAKTLFTGRKSKYEVLSSDEEEKRRLRRERNRIAATKCREKREDVIVYLEKEYKIEVNKNKQLKEYLEKLIKKYEGLKKLVKNHSDVCQLNPNQSRLMNDQQLMYLTSTVNDYLVNTSTLDDNLPSSLTNSIEEMSFGNTARTSFSDVSSMRVDYNTSPIASSPHHYTCTTTNKIDEINSYPIQISHNVSQLQDNFFLTKSDYLQQQNQSLLPFSTACDQQQNYDHSQSMTSQTDNTATRTVPQGSLSSVKLNLPQNARQIFNFDIYCANNLLVSNCARQHSSSSEDDSISPTLTSVF</sequence>
<dbReference type="InterPro" id="IPR046347">
    <property type="entry name" value="bZIP_sf"/>
</dbReference>
<feature type="domain" description="BZIP" evidence="6">
    <location>
        <begin position="136"/>
        <end position="199"/>
    </location>
</feature>
<evidence type="ECO:0000256" key="3">
    <source>
        <dbReference type="ARBA" id="ARBA00023163"/>
    </source>
</evidence>
<evidence type="ECO:0000313" key="8">
    <source>
        <dbReference type="EMBL" id="CAF1082331.1"/>
    </source>
</evidence>
<keyword evidence="1" id="KW-0805">Transcription regulation</keyword>
<evidence type="ECO:0000313" key="7">
    <source>
        <dbReference type="EMBL" id="CAF0835765.1"/>
    </source>
</evidence>
<dbReference type="PANTHER" id="PTHR23351">
    <property type="entry name" value="FOS TRANSCRIPTION FACTOR-RELATED"/>
    <property type="match status" value="1"/>
</dbReference>
<protein>
    <recommendedName>
        <fullName evidence="6">BZIP domain-containing protein</fullName>
    </recommendedName>
</protein>
<dbReference type="Proteomes" id="UP000682733">
    <property type="component" value="Unassembled WGS sequence"/>
</dbReference>
<dbReference type="AlphaFoldDB" id="A0A814MSP3"/>
<keyword evidence="11" id="KW-1185">Reference proteome</keyword>
<dbReference type="Proteomes" id="UP000677228">
    <property type="component" value="Unassembled WGS sequence"/>
</dbReference>
<proteinExistence type="predicted"/>
<dbReference type="InterPro" id="IPR004827">
    <property type="entry name" value="bZIP"/>
</dbReference>
<dbReference type="EMBL" id="CAJNOQ010005002">
    <property type="protein sequence ID" value="CAF1082331.1"/>
    <property type="molecule type" value="Genomic_DNA"/>
</dbReference>
<keyword evidence="4" id="KW-0175">Coiled coil</keyword>
<dbReference type="EMBL" id="CAJOBA010001914">
    <property type="protein sequence ID" value="CAF3620553.1"/>
    <property type="molecule type" value="Genomic_DNA"/>
</dbReference>
<comment type="caution">
    <text evidence="8">The sequence shown here is derived from an EMBL/GenBank/DDBJ whole genome shotgun (WGS) entry which is preliminary data.</text>
</comment>
<evidence type="ECO:0000313" key="10">
    <source>
        <dbReference type="EMBL" id="CAF3848138.1"/>
    </source>
</evidence>
<dbReference type="PROSITE" id="PS50217">
    <property type="entry name" value="BZIP"/>
    <property type="match status" value="1"/>
</dbReference>
<keyword evidence="2" id="KW-0238">DNA-binding</keyword>
<dbReference type="Proteomes" id="UP000681722">
    <property type="component" value="Unassembled WGS sequence"/>
</dbReference>
<evidence type="ECO:0000313" key="9">
    <source>
        <dbReference type="EMBL" id="CAF3620553.1"/>
    </source>
</evidence>
<dbReference type="GO" id="GO:0005634">
    <property type="term" value="C:nucleus"/>
    <property type="evidence" value="ECO:0007669"/>
    <property type="project" value="TreeGrafter"/>
</dbReference>
<dbReference type="EMBL" id="CAJNOK010001914">
    <property type="protein sequence ID" value="CAF0835765.1"/>
    <property type="molecule type" value="Genomic_DNA"/>
</dbReference>
<gene>
    <name evidence="8" type="ORF">GPM918_LOCUS17833</name>
    <name evidence="7" type="ORF">OVA965_LOCUS6381</name>
    <name evidence="10" type="ORF">SRO942_LOCUS17833</name>
    <name evidence="9" type="ORF">TMI583_LOCUS6377</name>
</gene>
<feature type="compositionally biased region" description="Polar residues" evidence="5">
    <location>
        <begin position="72"/>
        <end position="86"/>
    </location>
</feature>
<reference evidence="8" key="1">
    <citation type="submission" date="2021-02" db="EMBL/GenBank/DDBJ databases">
        <authorList>
            <person name="Nowell W R."/>
        </authorList>
    </citation>
    <scope>NUCLEOTIDE SEQUENCE</scope>
</reference>
<dbReference type="GO" id="GO:0000981">
    <property type="term" value="F:DNA-binding transcription factor activity, RNA polymerase II-specific"/>
    <property type="evidence" value="ECO:0007669"/>
    <property type="project" value="TreeGrafter"/>
</dbReference>
<evidence type="ECO:0000256" key="1">
    <source>
        <dbReference type="ARBA" id="ARBA00023015"/>
    </source>
</evidence>
<feature type="region of interest" description="Disordered" evidence="5">
    <location>
        <begin position="70"/>
        <end position="99"/>
    </location>
</feature>
<dbReference type="PRINTS" id="PR00042">
    <property type="entry name" value="LEUZIPPRFOS"/>
</dbReference>
<evidence type="ECO:0000256" key="5">
    <source>
        <dbReference type="SAM" id="MobiDB-lite"/>
    </source>
</evidence>
<keyword evidence="3" id="KW-0804">Transcription</keyword>
<feature type="coiled-coil region" evidence="4">
    <location>
        <begin position="175"/>
        <end position="202"/>
    </location>
</feature>
<organism evidence="8 11">
    <name type="scientific">Didymodactylos carnosus</name>
    <dbReference type="NCBI Taxonomy" id="1234261"/>
    <lineage>
        <taxon>Eukaryota</taxon>
        <taxon>Metazoa</taxon>
        <taxon>Spiralia</taxon>
        <taxon>Gnathifera</taxon>
        <taxon>Rotifera</taxon>
        <taxon>Eurotatoria</taxon>
        <taxon>Bdelloidea</taxon>
        <taxon>Philodinida</taxon>
        <taxon>Philodinidae</taxon>
        <taxon>Didymodactylos</taxon>
    </lineage>
</organism>
<dbReference type="PROSITE" id="PS00036">
    <property type="entry name" value="BZIP_BASIC"/>
    <property type="match status" value="1"/>
</dbReference>
<dbReference type="InterPro" id="IPR000837">
    <property type="entry name" value="AP-1"/>
</dbReference>
<dbReference type="SUPFAM" id="SSF57959">
    <property type="entry name" value="Leucine zipper domain"/>
    <property type="match status" value="1"/>
</dbReference>
<dbReference type="Pfam" id="PF00170">
    <property type="entry name" value="bZIP_1"/>
    <property type="match status" value="1"/>
</dbReference>
<evidence type="ECO:0000256" key="2">
    <source>
        <dbReference type="ARBA" id="ARBA00023125"/>
    </source>
</evidence>